<dbReference type="AlphaFoldDB" id="A0A936N957"/>
<dbReference type="FunFam" id="3.30.470.30:FF:000001">
    <property type="entry name" value="DNA ligase"/>
    <property type="match status" value="1"/>
</dbReference>
<dbReference type="NCBIfam" id="TIGR00575">
    <property type="entry name" value="dnlj"/>
    <property type="match status" value="1"/>
</dbReference>
<evidence type="ECO:0000256" key="6">
    <source>
        <dbReference type="ARBA" id="ARBA00022763"/>
    </source>
</evidence>
<dbReference type="InterPro" id="IPR013839">
    <property type="entry name" value="DNAligase_adenylation"/>
</dbReference>
<keyword evidence="6 13" id="KW-0227">DNA damage</keyword>
<feature type="binding site" evidence="13">
    <location>
        <position position="460"/>
    </location>
    <ligand>
        <name>Zn(2+)</name>
        <dbReference type="ChEBI" id="CHEBI:29105"/>
    </ligand>
</feature>
<dbReference type="InterPro" id="IPR036420">
    <property type="entry name" value="BRCT_dom_sf"/>
</dbReference>
<dbReference type="InterPro" id="IPR013840">
    <property type="entry name" value="DNAligase_N"/>
</dbReference>
<evidence type="ECO:0000256" key="7">
    <source>
        <dbReference type="ARBA" id="ARBA00022833"/>
    </source>
</evidence>
<evidence type="ECO:0000256" key="12">
    <source>
        <dbReference type="ARBA" id="ARBA00060881"/>
    </source>
</evidence>
<comment type="similarity">
    <text evidence="12 13">Belongs to the NAD-dependent DNA ligase family. LigA subfamily.</text>
</comment>
<feature type="domain" description="BRCT" evidence="14">
    <location>
        <begin position="618"/>
        <end position="702"/>
    </location>
</feature>
<dbReference type="SUPFAM" id="SSF50249">
    <property type="entry name" value="Nucleic acid-binding proteins"/>
    <property type="match status" value="1"/>
</dbReference>
<dbReference type="InterPro" id="IPR001357">
    <property type="entry name" value="BRCT_dom"/>
</dbReference>
<dbReference type="SUPFAM" id="SSF47781">
    <property type="entry name" value="RuvA domain 2-like"/>
    <property type="match status" value="1"/>
</dbReference>
<evidence type="ECO:0000256" key="8">
    <source>
        <dbReference type="ARBA" id="ARBA00022842"/>
    </source>
</evidence>
<protein>
    <recommendedName>
        <fullName evidence="2 13">DNA ligase</fullName>
        <ecNumber evidence="1 13">6.5.1.2</ecNumber>
    </recommendedName>
    <alternativeName>
        <fullName evidence="13">Polydeoxyribonucleotide synthase [NAD(+)]</fullName>
    </alternativeName>
</protein>
<dbReference type="GO" id="GO:0003911">
    <property type="term" value="F:DNA ligase (NAD+) activity"/>
    <property type="evidence" value="ECO:0007669"/>
    <property type="project" value="UniProtKB-UniRule"/>
</dbReference>
<dbReference type="PANTHER" id="PTHR23389">
    <property type="entry name" value="CHROMOSOME TRANSMISSION FIDELITY FACTOR 18"/>
    <property type="match status" value="1"/>
</dbReference>
<evidence type="ECO:0000256" key="13">
    <source>
        <dbReference type="HAMAP-Rule" id="MF_01588"/>
    </source>
</evidence>
<feature type="binding site" evidence="13">
    <location>
        <position position="165"/>
    </location>
    <ligand>
        <name>NAD(+)</name>
        <dbReference type="ChEBI" id="CHEBI:57540"/>
    </ligand>
</feature>
<dbReference type="Gene3D" id="2.40.50.140">
    <property type="entry name" value="Nucleic acid-binding proteins"/>
    <property type="match status" value="1"/>
</dbReference>
<evidence type="ECO:0000256" key="9">
    <source>
        <dbReference type="ARBA" id="ARBA00023027"/>
    </source>
</evidence>
<evidence type="ECO:0000256" key="1">
    <source>
        <dbReference type="ARBA" id="ARBA00012722"/>
    </source>
</evidence>
<dbReference type="InterPro" id="IPR012340">
    <property type="entry name" value="NA-bd_OB-fold"/>
</dbReference>
<feature type="active site" description="N6-AMP-lysine intermediate" evidence="13">
    <location>
        <position position="144"/>
    </location>
</feature>
<dbReference type="InterPro" id="IPR041663">
    <property type="entry name" value="DisA/LigA_HHH"/>
</dbReference>
<dbReference type="Gene3D" id="1.10.287.610">
    <property type="entry name" value="Helix hairpin bin"/>
    <property type="match status" value="1"/>
</dbReference>
<dbReference type="GO" id="GO:0006260">
    <property type="term" value="P:DNA replication"/>
    <property type="evidence" value="ECO:0007669"/>
    <property type="project" value="UniProtKB-KW"/>
</dbReference>
<feature type="binding site" evidence="13">
    <location>
        <position position="201"/>
    </location>
    <ligand>
        <name>NAD(+)</name>
        <dbReference type="ChEBI" id="CHEBI:57540"/>
    </ligand>
</feature>
<dbReference type="PANTHER" id="PTHR23389:SF9">
    <property type="entry name" value="DNA LIGASE"/>
    <property type="match status" value="1"/>
</dbReference>
<proteinExistence type="inferred from homology"/>
<evidence type="ECO:0000259" key="14">
    <source>
        <dbReference type="PROSITE" id="PS50172"/>
    </source>
</evidence>
<dbReference type="Gene3D" id="1.10.150.20">
    <property type="entry name" value="5' to 3' exonuclease, C-terminal subdomain"/>
    <property type="match status" value="2"/>
</dbReference>
<evidence type="ECO:0000256" key="4">
    <source>
        <dbReference type="ARBA" id="ARBA00022705"/>
    </source>
</evidence>
<evidence type="ECO:0000256" key="2">
    <source>
        <dbReference type="ARBA" id="ARBA00013308"/>
    </source>
</evidence>
<keyword evidence="10 13" id="KW-0234">DNA repair</keyword>
<feature type="binding site" evidence="13">
    <location>
        <position position="436"/>
    </location>
    <ligand>
        <name>Zn(2+)</name>
        <dbReference type="ChEBI" id="CHEBI:29105"/>
    </ligand>
</feature>
<dbReference type="Pfam" id="PF12826">
    <property type="entry name" value="HHH_2"/>
    <property type="match status" value="1"/>
</dbReference>
<keyword evidence="3 13" id="KW-0436">Ligase</keyword>
<keyword evidence="7 13" id="KW-0862">Zinc</keyword>
<dbReference type="SUPFAM" id="SSF52113">
    <property type="entry name" value="BRCT domain"/>
    <property type="match status" value="1"/>
</dbReference>
<comment type="caution">
    <text evidence="15">The sequence shown here is derived from an EMBL/GenBank/DDBJ whole genome shotgun (WGS) entry which is preliminary data.</text>
</comment>
<dbReference type="InterPro" id="IPR004150">
    <property type="entry name" value="NAD_DNA_ligase_OB"/>
</dbReference>
<evidence type="ECO:0000256" key="3">
    <source>
        <dbReference type="ARBA" id="ARBA00022598"/>
    </source>
</evidence>
<dbReference type="InterPro" id="IPR018239">
    <property type="entry name" value="DNA_ligase_AS"/>
</dbReference>
<dbReference type="EC" id="6.5.1.2" evidence="1 13"/>
<evidence type="ECO:0000256" key="5">
    <source>
        <dbReference type="ARBA" id="ARBA00022723"/>
    </source>
</evidence>
<evidence type="ECO:0000256" key="11">
    <source>
        <dbReference type="ARBA" id="ARBA00034005"/>
    </source>
</evidence>
<comment type="function">
    <text evidence="13">DNA ligase that catalyzes the formation of phosphodiester linkages between 5'-phosphoryl and 3'-hydroxyl groups in double-stranded DNA using NAD as a coenzyme and as the energy source for the reaction. It is essential for DNA replication and repair of damaged DNA.</text>
</comment>
<gene>
    <name evidence="13 15" type="primary">ligA</name>
    <name evidence="15" type="ORF">IPN02_03505</name>
</gene>
<comment type="caution">
    <text evidence="13">Lacks conserved residue(s) required for the propagation of feature annotation.</text>
</comment>
<organism evidence="15 16">
    <name type="scientific">Candidatus Neomicrothrix subdominans</name>
    <dbReference type="NCBI Taxonomy" id="2954438"/>
    <lineage>
        <taxon>Bacteria</taxon>
        <taxon>Bacillati</taxon>
        <taxon>Actinomycetota</taxon>
        <taxon>Acidimicrobiia</taxon>
        <taxon>Acidimicrobiales</taxon>
        <taxon>Microthrixaceae</taxon>
        <taxon>Candidatus Neomicrothrix</taxon>
    </lineage>
</organism>
<keyword evidence="5 13" id="KW-0479">Metal-binding</keyword>
<dbReference type="EMBL" id="JADJZA010000001">
    <property type="protein sequence ID" value="MBK9295940.1"/>
    <property type="molecule type" value="Genomic_DNA"/>
</dbReference>
<feature type="binding site" evidence="13">
    <location>
        <begin position="52"/>
        <end position="56"/>
    </location>
    <ligand>
        <name>NAD(+)</name>
        <dbReference type="ChEBI" id="CHEBI:57540"/>
    </ligand>
</feature>
<feature type="binding site" evidence="13">
    <location>
        <begin position="102"/>
        <end position="103"/>
    </location>
    <ligand>
        <name>NAD(+)</name>
        <dbReference type="ChEBI" id="CHEBI:57540"/>
    </ligand>
</feature>
<sequence>MVQGDRRFEGRVVSVGGAAVDPERVPERVDELRRQLDRWNAEYYAGEPTVADADFDEAMRELSGLEAAHPELAAADSPTRNVGAAAASATFAAVTHAVPMMSIDNAMSADELRGWAERARRRLDAAGYPPEGSDAPIQYSCELKIDGLAMSLRYEGGRFVRAATRGDGRVGEDVTANVATIPEIPHELGDGAPEVLEVRGEVYLPVPVFERLNEARDAAGQPRYANPRNTAAGSLRQKDATITRSRHLNFWCYQLGELVGAERPPGHAAVLDWLGSMGFPVNPNTSTFDDLDDVLDYIEHWVAHRHDLDYEIDGVVVKIDELAAQQALGATSKAPRWAIAYKLPPEERTTRLTDIQVSIGRTGAATPFAVLEPVVIAGSTVGMATLHNQDQVAAKDVRPGDTVIVRKAGDVIPEVVAPVLADRPDGTEPWVFPTRCPCPLGSTLVRPEGEAKHRCVTAECPFQRLARLAHFASRGALDIDGLGERQLQRFLDLDLLADVADIYSLDYKAIAQLDGYQQRSVDNLAASIEASKTRPLERLLVGLNIFHLGPAGAEVLARHFDDLDAIMSADVEQLGALDGIGPIIAASVAQFLAMEDNVNLVERLRAAGLNFEGTGGPSIEQTLDGASVVVTGTLSGFTRDGAAAAIKERGGKSPGSVSKKTTAVVVGDEPGASKLTKAQELGVPILDEAGFVALLATGTLPE</sequence>
<dbReference type="Pfam" id="PF01653">
    <property type="entry name" value="DNA_ligase_aden"/>
    <property type="match status" value="1"/>
</dbReference>
<dbReference type="InterPro" id="IPR010994">
    <property type="entry name" value="RuvA_2-like"/>
</dbReference>
<feature type="binding site" evidence="13">
    <location>
        <position position="142"/>
    </location>
    <ligand>
        <name>NAD(+)</name>
        <dbReference type="ChEBI" id="CHEBI:57540"/>
    </ligand>
</feature>
<dbReference type="InterPro" id="IPR001679">
    <property type="entry name" value="DNA_ligase"/>
</dbReference>
<keyword evidence="13" id="KW-0464">Manganese</keyword>
<keyword evidence="8 13" id="KW-0460">Magnesium</keyword>
<keyword evidence="9 13" id="KW-0520">NAD</keyword>
<dbReference type="FunFam" id="2.40.50.140:FF:000012">
    <property type="entry name" value="DNA ligase"/>
    <property type="match status" value="1"/>
</dbReference>
<accession>A0A936N957</accession>
<dbReference type="Pfam" id="PF00533">
    <property type="entry name" value="BRCT"/>
    <property type="match status" value="1"/>
</dbReference>
<dbReference type="NCBIfam" id="NF005932">
    <property type="entry name" value="PRK07956.1"/>
    <property type="match status" value="1"/>
</dbReference>
<evidence type="ECO:0000313" key="16">
    <source>
        <dbReference type="Proteomes" id="UP000727993"/>
    </source>
</evidence>
<dbReference type="PROSITE" id="PS50172">
    <property type="entry name" value="BRCT"/>
    <property type="match status" value="1"/>
</dbReference>
<dbReference type="HAMAP" id="MF_01588">
    <property type="entry name" value="DNA_ligase_A"/>
    <property type="match status" value="1"/>
</dbReference>
<dbReference type="GO" id="GO:0006281">
    <property type="term" value="P:DNA repair"/>
    <property type="evidence" value="ECO:0007669"/>
    <property type="project" value="UniProtKB-KW"/>
</dbReference>
<feature type="binding site" evidence="13">
    <location>
        <position position="342"/>
    </location>
    <ligand>
        <name>NAD(+)</name>
        <dbReference type="ChEBI" id="CHEBI:57540"/>
    </ligand>
</feature>
<dbReference type="PROSITE" id="PS01055">
    <property type="entry name" value="DNA_LIGASE_N1"/>
    <property type="match status" value="1"/>
</dbReference>
<comment type="cofactor">
    <cofactor evidence="13">
        <name>Mg(2+)</name>
        <dbReference type="ChEBI" id="CHEBI:18420"/>
    </cofactor>
    <cofactor evidence="13">
        <name>Mn(2+)</name>
        <dbReference type="ChEBI" id="CHEBI:29035"/>
    </cofactor>
</comment>
<dbReference type="Gene3D" id="6.20.10.30">
    <property type="match status" value="1"/>
</dbReference>
<evidence type="ECO:0000256" key="10">
    <source>
        <dbReference type="ARBA" id="ARBA00023204"/>
    </source>
</evidence>
<dbReference type="SMART" id="SM00292">
    <property type="entry name" value="BRCT"/>
    <property type="match status" value="1"/>
</dbReference>
<comment type="catalytic activity">
    <reaction evidence="11 13">
        <text>NAD(+) + (deoxyribonucleotide)n-3'-hydroxyl + 5'-phospho-(deoxyribonucleotide)m = (deoxyribonucleotide)n+m + AMP + beta-nicotinamide D-nucleotide.</text>
        <dbReference type="EC" id="6.5.1.2"/>
    </reaction>
</comment>
<keyword evidence="4 13" id="KW-0235">DNA replication</keyword>
<dbReference type="Gene3D" id="3.40.50.10190">
    <property type="entry name" value="BRCT domain"/>
    <property type="match status" value="1"/>
</dbReference>
<dbReference type="GO" id="GO:0005829">
    <property type="term" value="C:cytosol"/>
    <property type="evidence" value="ECO:0007669"/>
    <property type="project" value="TreeGrafter"/>
</dbReference>
<feature type="binding site" evidence="13">
    <location>
        <position position="318"/>
    </location>
    <ligand>
        <name>NAD(+)</name>
        <dbReference type="ChEBI" id="CHEBI:57540"/>
    </ligand>
</feature>
<dbReference type="SUPFAM" id="SSF56091">
    <property type="entry name" value="DNA ligase/mRNA capping enzyme, catalytic domain"/>
    <property type="match status" value="1"/>
</dbReference>
<reference evidence="15 16" key="1">
    <citation type="submission" date="2020-10" db="EMBL/GenBank/DDBJ databases">
        <title>Connecting structure to function with the recovery of over 1000 high-quality activated sludge metagenome-assembled genomes encoding full-length rRNA genes using long-read sequencing.</title>
        <authorList>
            <person name="Singleton C.M."/>
            <person name="Petriglieri F."/>
            <person name="Kristensen J.M."/>
            <person name="Kirkegaard R.H."/>
            <person name="Michaelsen T.Y."/>
            <person name="Andersen M.H."/>
            <person name="Karst S.M."/>
            <person name="Dueholm M.S."/>
            <person name="Nielsen P.H."/>
            <person name="Albertsen M."/>
        </authorList>
    </citation>
    <scope>NUCLEOTIDE SEQUENCE [LARGE SCALE GENOMIC DNA]</scope>
    <source>
        <strain evidence="15">Lyne_18-Q3-R50-59_MAXAC.006</strain>
    </source>
</reference>
<dbReference type="Pfam" id="PF03120">
    <property type="entry name" value="OB_DNA_ligase"/>
    <property type="match status" value="1"/>
</dbReference>
<dbReference type="Proteomes" id="UP000727993">
    <property type="component" value="Unassembled WGS sequence"/>
</dbReference>
<evidence type="ECO:0000313" key="15">
    <source>
        <dbReference type="EMBL" id="MBK9295940.1"/>
    </source>
</evidence>
<dbReference type="CDD" id="cd00114">
    <property type="entry name" value="LIGANc"/>
    <property type="match status" value="1"/>
</dbReference>
<dbReference type="Gene3D" id="3.30.470.30">
    <property type="entry name" value="DNA ligase/mRNA capping enzyme"/>
    <property type="match status" value="1"/>
</dbReference>
<dbReference type="PIRSF" id="PIRSF001604">
    <property type="entry name" value="LigA"/>
    <property type="match status" value="1"/>
</dbReference>
<dbReference type="GO" id="GO:0046872">
    <property type="term" value="F:metal ion binding"/>
    <property type="evidence" value="ECO:0007669"/>
    <property type="project" value="UniProtKB-KW"/>
</dbReference>
<name>A0A936N957_9ACTN</name>
<feature type="binding site" evidence="13">
    <location>
        <position position="438"/>
    </location>
    <ligand>
        <name>Zn(2+)</name>
        <dbReference type="ChEBI" id="CHEBI:29105"/>
    </ligand>
</feature>
<dbReference type="SMART" id="SM00532">
    <property type="entry name" value="LIGANc"/>
    <property type="match status" value="1"/>
</dbReference>